<dbReference type="Pfam" id="PF03724">
    <property type="entry name" value="META"/>
    <property type="match status" value="1"/>
</dbReference>
<dbReference type="AlphaFoldDB" id="A0A2T3QKV7"/>
<accession>A0A2T3QKV7</accession>
<evidence type="ECO:0000313" key="3">
    <source>
        <dbReference type="Proteomes" id="UP000251647"/>
    </source>
</evidence>
<sequence length="339" mass="37396">MKCLRAIMTGTAFIASTSVIATPSLMDCLQNEHSSTCKYQMAAALSKDGSSLTVPKTQAFSLFALKNTIYHGIDGIEASFRLQNGIWVGEPYQPGGSIMPQVILVPDIIAKGDLTADQQDDAVVMLDFSPGGTGQYLYLAVMENRLGQPINIATQFVGDRVRVKDLHIENGKIIMTAIEPSSTDAMCCPGNVVKRIWQLQNHQLVEEKSQESVQRLTLNLLDNSGWKLDSWQYGEPVSANTHITLLYQDEHLVGKTACHSYSIAVRDTLRPGFINLAADYSTMDTTECTTEQQDADKRYLEQLAHVNQFTFFAGRLTLSYNSNGHLGVMIFSPQTSSEN</sequence>
<dbReference type="Proteomes" id="UP000251647">
    <property type="component" value="Unassembled WGS sequence"/>
</dbReference>
<protein>
    <recommendedName>
        <fullName evidence="1">DUF306 domain-containing protein</fullName>
    </recommendedName>
</protein>
<dbReference type="Gene3D" id="2.40.128.270">
    <property type="match status" value="1"/>
</dbReference>
<evidence type="ECO:0000259" key="1">
    <source>
        <dbReference type="Pfam" id="PF03724"/>
    </source>
</evidence>
<dbReference type="InterPro" id="IPR005184">
    <property type="entry name" value="DUF306_Meta_HslJ"/>
</dbReference>
<proteinExistence type="predicted"/>
<feature type="domain" description="DUF306" evidence="1">
    <location>
        <begin position="221"/>
        <end position="323"/>
    </location>
</feature>
<organism evidence="2 3">
    <name type="scientific">Photobacterium damselae</name>
    <dbReference type="NCBI Taxonomy" id="38293"/>
    <lineage>
        <taxon>Bacteria</taxon>
        <taxon>Pseudomonadati</taxon>
        <taxon>Pseudomonadota</taxon>
        <taxon>Gammaproteobacteria</taxon>
        <taxon>Vibrionales</taxon>
        <taxon>Vibrionaceae</taxon>
        <taxon>Photobacterium</taxon>
    </lineage>
</organism>
<dbReference type="RefSeq" id="WP_005298594.1">
    <property type="nucleotide sequence ID" value="NZ_PYOG01000007.1"/>
</dbReference>
<dbReference type="OrthoDB" id="5821107at2"/>
<evidence type="ECO:0000313" key="2">
    <source>
        <dbReference type="EMBL" id="SPY28675.1"/>
    </source>
</evidence>
<reference evidence="2 3" key="1">
    <citation type="submission" date="2018-06" db="EMBL/GenBank/DDBJ databases">
        <authorList>
            <consortium name="Pathogen Informatics"/>
            <person name="Doyle S."/>
        </authorList>
    </citation>
    <scope>NUCLEOTIDE SEQUENCE [LARGE SCALE GENOMIC DNA]</scope>
    <source>
        <strain evidence="2 3">NCTC11647</strain>
    </source>
</reference>
<dbReference type="EMBL" id="UATL01000001">
    <property type="protein sequence ID" value="SPY28675.1"/>
    <property type="molecule type" value="Genomic_DNA"/>
</dbReference>
<dbReference type="InterPro" id="IPR038670">
    <property type="entry name" value="HslJ-like_sf"/>
</dbReference>
<gene>
    <name evidence="2" type="ORF">NCTC11647_01776</name>
</gene>
<name>A0A2T3QKV7_PHODM</name>